<reference evidence="1 2" key="1">
    <citation type="submission" date="2019-06" db="EMBL/GenBank/DDBJ databases">
        <authorList>
            <person name="Le Quere A."/>
            <person name="Colella S."/>
        </authorList>
    </citation>
    <scope>NUCLEOTIDE SEQUENCE [LARGE SCALE GENOMIC DNA]</scope>
    <source>
        <strain evidence="1">EmedicaeMD41</strain>
    </source>
</reference>
<name>A0A508WNS9_9HYPH</name>
<evidence type="ECO:0008006" key="3">
    <source>
        <dbReference type="Google" id="ProtNLM"/>
    </source>
</evidence>
<protein>
    <recommendedName>
        <fullName evidence="3">Alpha/beta hydrolase</fullName>
    </recommendedName>
</protein>
<accession>A0A508WNS9</accession>
<sequence>MTTLAQDLSEAASVRTVTIPEATHYVHLDRPERRRGRLLAEVIRTLAQPAVAKAAH</sequence>
<dbReference type="EMBL" id="CABFNB010000005">
    <property type="protein sequence ID" value="VTZ59225.1"/>
    <property type="molecule type" value="Genomic_DNA"/>
</dbReference>
<dbReference type="RefSeq" id="WP_193533782.1">
    <property type="nucleotide sequence ID" value="NZ_CP140895.1"/>
</dbReference>
<evidence type="ECO:0000313" key="2">
    <source>
        <dbReference type="Proteomes" id="UP000507954"/>
    </source>
</evidence>
<dbReference type="AlphaFoldDB" id="A0A508WNS9"/>
<organism evidence="1 2">
    <name type="scientific">Sinorhizobium medicae</name>
    <dbReference type="NCBI Taxonomy" id="110321"/>
    <lineage>
        <taxon>Bacteria</taxon>
        <taxon>Pseudomonadati</taxon>
        <taxon>Pseudomonadota</taxon>
        <taxon>Alphaproteobacteria</taxon>
        <taxon>Hyphomicrobiales</taxon>
        <taxon>Rhizobiaceae</taxon>
        <taxon>Sinorhizobium/Ensifer group</taxon>
        <taxon>Sinorhizobium</taxon>
    </lineage>
</organism>
<dbReference type="Proteomes" id="UP000507954">
    <property type="component" value="Unassembled WGS sequence"/>
</dbReference>
<gene>
    <name evidence="1" type="ORF">EMEDMD4_1020009</name>
</gene>
<proteinExistence type="predicted"/>
<evidence type="ECO:0000313" key="1">
    <source>
        <dbReference type="EMBL" id="VTZ59225.1"/>
    </source>
</evidence>